<dbReference type="RefSeq" id="WP_165100011.1">
    <property type="nucleotide sequence ID" value="NZ_JAAKGU010000007.1"/>
</dbReference>
<dbReference type="GO" id="GO:0005524">
    <property type="term" value="F:ATP binding"/>
    <property type="evidence" value="ECO:0007669"/>
    <property type="project" value="InterPro"/>
</dbReference>
<evidence type="ECO:0000259" key="1">
    <source>
        <dbReference type="Pfam" id="PF13175"/>
    </source>
</evidence>
<dbReference type="Gene3D" id="3.40.50.300">
    <property type="entry name" value="P-loop containing nucleotide triphosphate hydrolases"/>
    <property type="match status" value="2"/>
</dbReference>
<name>A0A6M1PK22_9BACL</name>
<organism evidence="2 3">
    <name type="scientific">Paenibacillus apii</name>
    <dbReference type="NCBI Taxonomy" id="1850370"/>
    <lineage>
        <taxon>Bacteria</taxon>
        <taxon>Bacillati</taxon>
        <taxon>Bacillota</taxon>
        <taxon>Bacilli</taxon>
        <taxon>Bacillales</taxon>
        <taxon>Paenibacillaceae</taxon>
        <taxon>Paenibacillus</taxon>
    </lineage>
</organism>
<sequence length="556" mass="63780">MRLQSIYIKEYKQLKEFRIDFKNVERSIGQDPFRFLIGRNGVGKSSLLEAIGLIFTRMLQDETPGFAFEVVYTMDVDGRPVTIAARPNDGSDSADLESRLQVDFTNVEGKKTRLNLRKQPFSQYREYHPRRIIGYASGPTNGFEDILLTSPVESIKSDIYDARHGAQEEQDYDLSLLEIEQSLVNLQRLYDDASYLYIDGKTSALVLLCLCAAIPSINSDTESRFDHTYIALRKKLFDMIGGIVPIGMTFVVDEMRLKEYVETKPRSMRLQPLVRWMSTQSEQSDDQSVSHAWCISRQKETLSDHQLTTTTHKERVAYFPITELEQGAYHCFGLGLDTHPFELLTMLLIAKREGLLLDAHLVFKHKQSNRLLYEKALSDGEYFWLGRLGLVLLARSASGDTLFLFDEPDIHLNESWNEQFVELLHQLSVTPDGTTRDEFIIATHSTLLLTDVDPDQLYLLERTKEKETRVVSLAISTFAANRVDISKRIFGVTSPIGQYSRRLVTEKFSSDNKDQLIELAKKVGPGYYRFRIHSQLEQFEHQQRGGDDNLTPDEQE</sequence>
<dbReference type="PANTHER" id="PTHR32182">
    <property type="entry name" value="DNA REPLICATION AND REPAIR PROTEIN RECF"/>
    <property type="match status" value="1"/>
</dbReference>
<proteinExistence type="predicted"/>
<comment type="caution">
    <text evidence="2">The sequence shown here is derived from an EMBL/GenBank/DDBJ whole genome shotgun (WGS) entry which is preliminary data.</text>
</comment>
<dbReference type="InterPro" id="IPR027417">
    <property type="entry name" value="P-loop_NTPase"/>
</dbReference>
<protein>
    <submittedName>
        <fullName evidence="2">AAA family ATPase</fullName>
    </submittedName>
</protein>
<feature type="domain" description="Endonuclease GajA/Old nuclease/RecF-like AAA" evidence="1">
    <location>
        <begin position="1"/>
        <end position="149"/>
    </location>
</feature>
<evidence type="ECO:0000313" key="3">
    <source>
        <dbReference type="Proteomes" id="UP000480151"/>
    </source>
</evidence>
<evidence type="ECO:0000313" key="2">
    <source>
        <dbReference type="EMBL" id="NGM83947.1"/>
    </source>
</evidence>
<dbReference type="Pfam" id="PF13175">
    <property type="entry name" value="AAA_15"/>
    <property type="match status" value="1"/>
</dbReference>
<gene>
    <name evidence="2" type="ORF">G5B47_16130</name>
</gene>
<keyword evidence="3" id="KW-1185">Reference proteome</keyword>
<dbReference type="GO" id="GO:0000731">
    <property type="term" value="P:DNA synthesis involved in DNA repair"/>
    <property type="evidence" value="ECO:0007669"/>
    <property type="project" value="TreeGrafter"/>
</dbReference>
<dbReference type="EMBL" id="JAAKGU010000007">
    <property type="protein sequence ID" value="NGM83947.1"/>
    <property type="molecule type" value="Genomic_DNA"/>
</dbReference>
<dbReference type="Proteomes" id="UP000480151">
    <property type="component" value="Unassembled WGS sequence"/>
</dbReference>
<dbReference type="AlphaFoldDB" id="A0A6M1PK22"/>
<dbReference type="InterPro" id="IPR041685">
    <property type="entry name" value="AAA_GajA/Old/RecF-like"/>
</dbReference>
<dbReference type="SUPFAM" id="SSF52540">
    <property type="entry name" value="P-loop containing nucleoside triphosphate hydrolases"/>
    <property type="match status" value="1"/>
</dbReference>
<dbReference type="GO" id="GO:0016887">
    <property type="term" value="F:ATP hydrolysis activity"/>
    <property type="evidence" value="ECO:0007669"/>
    <property type="project" value="InterPro"/>
</dbReference>
<reference evidence="2 3" key="1">
    <citation type="submission" date="2020-02" db="EMBL/GenBank/DDBJ databases">
        <authorList>
            <person name="Gao J."/>
            <person name="Sun J."/>
        </authorList>
    </citation>
    <scope>NUCLEOTIDE SEQUENCE [LARGE SCALE GENOMIC DNA]</scope>
    <source>
        <strain evidence="2 3">7124</strain>
    </source>
</reference>
<dbReference type="PANTHER" id="PTHR32182:SF22">
    <property type="entry name" value="ATP-DEPENDENT ENDONUCLEASE, OLD FAMILY-RELATED"/>
    <property type="match status" value="1"/>
</dbReference>
<dbReference type="GO" id="GO:0006302">
    <property type="term" value="P:double-strand break repair"/>
    <property type="evidence" value="ECO:0007669"/>
    <property type="project" value="TreeGrafter"/>
</dbReference>
<accession>A0A6M1PK22</accession>